<comment type="caution">
    <text evidence="8">The sequence shown here is derived from an EMBL/GenBank/DDBJ whole genome shotgun (WGS) entry which is preliminary data.</text>
</comment>
<evidence type="ECO:0000256" key="6">
    <source>
        <dbReference type="SAM" id="Phobius"/>
    </source>
</evidence>
<dbReference type="Gene3D" id="1.20.1250.20">
    <property type="entry name" value="MFS general substrate transporter like domains"/>
    <property type="match status" value="1"/>
</dbReference>
<dbReference type="InterPro" id="IPR020846">
    <property type="entry name" value="MFS_dom"/>
</dbReference>
<keyword evidence="5" id="KW-0325">Glycoprotein</keyword>
<evidence type="ECO:0000313" key="9">
    <source>
        <dbReference type="Proteomes" id="UP001498476"/>
    </source>
</evidence>
<keyword evidence="9" id="KW-1185">Reference proteome</keyword>
<feature type="transmembrane region" description="Helical" evidence="6">
    <location>
        <begin position="91"/>
        <end position="111"/>
    </location>
</feature>
<sequence length="476" mass="50765">MAGVFTIALDNAIISTAIPKITSDFDSLGDVAWYGSAYLLTQMSFQPTFGKMYTFFNLKWVYLGAGVIFEAGSIICAAAPNSPVFIVGRAVAGLGAAGLFCGGMIIMSQIVRLRKRPLLLGIVTSMYGVASVVGPSLGGVFTHSARLTWRFCFWINLPLGGLGGFVICYFYPASFGAPPHYGRPLKQKIWGGAEYEWSDSRVWGCFLGFGLLLAVFGYIQYRQKDEALIPLRILSQRSVLLGCTFSCMLQGGSMSQSYNLPFYFQAVKGVNPQVSGINILPYGVTISIATLISGTLMTLSGYYVPFMWLGAAIFTVGGGLFYTLSESSSLAQWFGYQVLSGVGYGVTVQVPIFAIQVVLTAADIPLGTTMVILGQCLGGAVGLAIAQNVFQNSLHQLLNNIQGIDVSVVVASGGVDLEHIVPARLFAQVRDAFSGAVSNAFLVAVGVGGAAFLASLGMERRRIQSSKDRQGSQENA</sequence>
<organism evidence="8 9">
    <name type="scientific">Neonectria punicea</name>
    <dbReference type="NCBI Taxonomy" id="979145"/>
    <lineage>
        <taxon>Eukaryota</taxon>
        <taxon>Fungi</taxon>
        <taxon>Dikarya</taxon>
        <taxon>Ascomycota</taxon>
        <taxon>Pezizomycotina</taxon>
        <taxon>Sordariomycetes</taxon>
        <taxon>Hypocreomycetidae</taxon>
        <taxon>Hypocreales</taxon>
        <taxon>Nectriaceae</taxon>
        <taxon>Neonectria</taxon>
    </lineage>
</organism>
<reference evidence="8 9" key="1">
    <citation type="journal article" date="2025" name="Microbiol. Resour. Announc.">
        <title>Draft genome sequences for Neonectria magnoliae and Neonectria punicea, canker pathogens of Liriodendron tulipifera and Acer saccharum in West Virginia.</title>
        <authorList>
            <person name="Petronek H.M."/>
            <person name="Kasson M.T."/>
            <person name="Metheny A.M."/>
            <person name="Stauder C.M."/>
            <person name="Lovett B."/>
            <person name="Lynch S.C."/>
            <person name="Garnas J.R."/>
            <person name="Kasson L.R."/>
            <person name="Stajich J.E."/>
        </authorList>
    </citation>
    <scope>NUCLEOTIDE SEQUENCE [LARGE SCALE GENOMIC DNA]</scope>
    <source>
        <strain evidence="8 9">NRRL 64653</strain>
    </source>
</reference>
<feature type="transmembrane region" description="Helical" evidence="6">
    <location>
        <begin position="117"/>
        <end position="141"/>
    </location>
</feature>
<feature type="transmembrane region" description="Helical" evidence="6">
    <location>
        <begin position="279"/>
        <end position="299"/>
    </location>
</feature>
<evidence type="ECO:0000256" key="2">
    <source>
        <dbReference type="ARBA" id="ARBA00022692"/>
    </source>
</evidence>
<dbReference type="InterPro" id="IPR011701">
    <property type="entry name" value="MFS"/>
</dbReference>
<feature type="transmembrane region" description="Helical" evidence="6">
    <location>
        <begin position="436"/>
        <end position="457"/>
    </location>
</feature>
<dbReference type="CDD" id="cd17502">
    <property type="entry name" value="MFS_Azr1_MDR_like"/>
    <property type="match status" value="1"/>
</dbReference>
<feature type="transmembrane region" description="Helical" evidence="6">
    <location>
        <begin position="306"/>
        <end position="324"/>
    </location>
</feature>
<feature type="transmembrane region" description="Helical" evidence="6">
    <location>
        <begin position="153"/>
        <end position="172"/>
    </location>
</feature>
<proteinExistence type="predicted"/>
<accession>A0ABR1GLK0</accession>
<dbReference type="PRINTS" id="PR01036">
    <property type="entry name" value="TCRTETB"/>
</dbReference>
<keyword evidence="4 6" id="KW-0472">Membrane</keyword>
<dbReference type="InterPro" id="IPR036259">
    <property type="entry name" value="MFS_trans_sf"/>
</dbReference>
<feature type="transmembrane region" description="Helical" evidence="6">
    <location>
        <begin position="336"/>
        <end position="359"/>
    </location>
</feature>
<name>A0ABR1GLK0_9HYPO</name>
<dbReference type="EMBL" id="JAZAVJ010000294">
    <property type="protein sequence ID" value="KAK7402588.1"/>
    <property type="molecule type" value="Genomic_DNA"/>
</dbReference>
<evidence type="ECO:0000256" key="4">
    <source>
        <dbReference type="ARBA" id="ARBA00023136"/>
    </source>
</evidence>
<dbReference type="PROSITE" id="PS50850">
    <property type="entry name" value="MFS"/>
    <property type="match status" value="1"/>
</dbReference>
<evidence type="ECO:0000256" key="1">
    <source>
        <dbReference type="ARBA" id="ARBA00004141"/>
    </source>
</evidence>
<comment type="subcellular location">
    <subcellularLocation>
        <location evidence="1">Membrane</location>
        <topology evidence="1">Multi-pass membrane protein</topology>
    </subcellularLocation>
</comment>
<feature type="transmembrane region" description="Helical" evidence="6">
    <location>
        <begin position="60"/>
        <end position="79"/>
    </location>
</feature>
<feature type="domain" description="Major facilitator superfamily (MFS) profile" evidence="7">
    <location>
        <begin position="1"/>
        <end position="463"/>
    </location>
</feature>
<protein>
    <recommendedName>
        <fullName evidence="7">Major facilitator superfamily (MFS) profile domain-containing protein</fullName>
    </recommendedName>
</protein>
<gene>
    <name evidence="8" type="ORF">QQX98_011659</name>
</gene>
<dbReference type="SUPFAM" id="SSF103473">
    <property type="entry name" value="MFS general substrate transporter"/>
    <property type="match status" value="1"/>
</dbReference>
<keyword evidence="2 6" id="KW-0812">Transmembrane</keyword>
<feature type="transmembrane region" description="Helical" evidence="6">
    <location>
        <begin position="200"/>
        <end position="219"/>
    </location>
</feature>
<evidence type="ECO:0000256" key="3">
    <source>
        <dbReference type="ARBA" id="ARBA00022989"/>
    </source>
</evidence>
<feature type="transmembrane region" description="Helical" evidence="6">
    <location>
        <begin position="371"/>
        <end position="390"/>
    </location>
</feature>
<dbReference type="Pfam" id="PF07690">
    <property type="entry name" value="MFS_1"/>
    <property type="match status" value="1"/>
</dbReference>
<evidence type="ECO:0000259" key="7">
    <source>
        <dbReference type="PROSITE" id="PS50850"/>
    </source>
</evidence>
<evidence type="ECO:0000313" key="8">
    <source>
        <dbReference type="EMBL" id="KAK7402588.1"/>
    </source>
</evidence>
<dbReference type="PANTHER" id="PTHR23501">
    <property type="entry name" value="MAJOR FACILITATOR SUPERFAMILY"/>
    <property type="match status" value="1"/>
</dbReference>
<keyword evidence="3 6" id="KW-1133">Transmembrane helix</keyword>
<evidence type="ECO:0000256" key="5">
    <source>
        <dbReference type="ARBA" id="ARBA00023180"/>
    </source>
</evidence>
<dbReference type="PANTHER" id="PTHR23501:SF198">
    <property type="entry name" value="AZOLE RESISTANCE PROTEIN 1-RELATED"/>
    <property type="match status" value="1"/>
</dbReference>
<dbReference type="Proteomes" id="UP001498476">
    <property type="component" value="Unassembled WGS sequence"/>
</dbReference>